<dbReference type="Pfam" id="PF00764">
    <property type="entry name" value="Arginosuc_synth"/>
    <property type="match status" value="1"/>
</dbReference>
<dbReference type="GO" id="GO:0005737">
    <property type="term" value="C:cytoplasm"/>
    <property type="evidence" value="ECO:0007669"/>
    <property type="project" value="TreeGrafter"/>
</dbReference>
<dbReference type="GO" id="GO:0000053">
    <property type="term" value="P:argininosuccinate metabolic process"/>
    <property type="evidence" value="ECO:0007669"/>
    <property type="project" value="TreeGrafter"/>
</dbReference>
<feature type="domain" description="Arginosuccinate synthase-like N-terminal" evidence="4">
    <location>
        <begin position="5"/>
        <end position="101"/>
    </location>
</feature>
<evidence type="ECO:0000256" key="1">
    <source>
        <dbReference type="ARBA" id="ARBA00022598"/>
    </source>
</evidence>
<gene>
    <name evidence="5" type="ORF">OCS_04526</name>
</gene>
<dbReference type="GO" id="GO:0005524">
    <property type="term" value="F:ATP binding"/>
    <property type="evidence" value="ECO:0007669"/>
    <property type="project" value="UniProtKB-KW"/>
</dbReference>
<dbReference type="GO" id="GO:0000050">
    <property type="term" value="P:urea cycle"/>
    <property type="evidence" value="ECO:0007669"/>
    <property type="project" value="TreeGrafter"/>
</dbReference>
<dbReference type="Proteomes" id="UP000019374">
    <property type="component" value="Unassembled WGS sequence"/>
</dbReference>
<dbReference type="HOGENOM" id="CLU_032784_3_2_1"/>
<dbReference type="PROSITE" id="PS00564">
    <property type="entry name" value="ARGININOSUCCIN_SYN_1"/>
    <property type="match status" value="1"/>
</dbReference>
<dbReference type="GO" id="GO:0006526">
    <property type="term" value="P:L-arginine biosynthetic process"/>
    <property type="evidence" value="ECO:0007669"/>
    <property type="project" value="InterPro"/>
</dbReference>
<dbReference type="InterPro" id="IPR001518">
    <property type="entry name" value="Arginosuc_synth"/>
</dbReference>
<evidence type="ECO:0000256" key="2">
    <source>
        <dbReference type="ARBA" id="ARBA00022741"/>
    </source>
</evidence>
<evidence type="ECO:0000259" key="4">
    <source>
        <dbReference type="Pfam" id="PF00764"/>
    </source>
</evidence>
<evidence type="ECO:0000313" key="6">
    <source>
        <dbReference type="Proteomes" id="UP000019374"/>
    </source>
</evidence>
<dbReference type="InterPro" id="IPR014729">
    <property type="entry name" value="Rossmann-like_a/b/a_fold"/>
</dbReference>
<dbReference type="SUPFAM" id="SSF52402">
    <property type="entry name" value="Adenine nucleotide alpha hydrolases-like"/>
    <property type="match status" value="1"/>
</dbReference>
<dbReference type="OrthoDB" id="5123402at2759"/>
<dbReference type="eggNOG" id="KOG1706">
    <property type="taxonomic scope" value="Eukaryota"/>
</dbReference>
<evidence type="ECO:0000256" key="3">
    <source>
        <dbReference type="ARBA" id="ARBA00022840"/>
    </source>
</evidence>
<dbReference type="EMBL" id="KE653168">
    <property type="protein sequence ID" value="EQK99758.1"/>
    <property type="molecule type" value="Genomic_DNA"/>
</dbReference>
<protein>
    <submittedName>
        <fullName evidence="5">Argininosuccinate synthase</fullName>
    </submittedName>
</protein>
<organism evidence="5 6">
    <name type="scientific">Ophiocordyceps sinensis (strain Co18 / CGMCC 3.14243)</name>
    <name type="common">Yarsagumba caterpillar fungus</name>
    <name type="synonym">Hirsutella sinensis</name>
    <dbReference type="NCBI Taxonomy" id="911162"/>
    <lineage>
        <taxon>Eukaryota</taxon>
        <taxon>Fungi</taxon>
        <taxon>Dikarya</taxon>
        <taxon>Ascomycota</taxon>
        <taxon>Pezizomycotina</taxon>
        <taxon>Sordariomycetes</taxon>
        <taxon>Hypocreomycetidae</taxon>
        <taxon>Hypocreales</taxon>
        <taxon>Ophiocordycipitaceae</taxon>
        <taxon>Ophiocordyceps</taxon>
    </lineage>
</organism>
<dbReference type="Gene3D" id="3.40.50.620">
    <property type="entry name" value="HUPs"/>
    <property type="match status" value="1"/>
</dbReference>
<dbReference type="InterPro" id="IPR018223">
    <property type="entry name" value="Arginosuc_synth_CS"/>
</dbReference>
<dbReference type="AlphaFoldDB" id="T5AAZ7"/>
<dbReference type="InterPro" id="IPR048267">
    <property type="entry name" value="Arginosuc_syn_N"/>
</dbReference>
<name>T5AAZ7_OPHSC</name>
<accession>T5AAZ7</accession>
<evidence type="ECO:0000313" key="5">
    <source>
        <dbReference type="EMBL" id="EQK99758.1"/>
    </source>
</evidence>
<keyword evidence="3" id="KW-0067">ATP-binding</keyword>
<keyword evidence="1" id="KW-0436">Ligase</keyword>
<proteinExistence type="predicted"/>
<reference evidence="5 6" key="1">
    <citation type="journal article" date="2013" name="Chin. Sci. Bull.">
        <title>Genome survey uncovers the secrets of sex and lifestyle in caterpillar fungus.</title>
        <authorList>
            <person name="Hu X."/>
            <person name="Zhang Y."/>
            <person name="Xiao G."/>
            <person name="Zheng P."/>
            <person name="Xia Y."/>
            <person name="Zhang X."/>
            <person name="St Leger R.J."/>
            <person name="Liu X."/>
            <person name="Wang C."/>
        </authorList>
    </citation>
    <scope>NUCLEOTIDE SEQUENCE [LARGE SCALE GENOMIC DNA]</scope>
    <source>
        <strain evidence="6">Co18 / CGMCC 3.14243</strain>
        <tissue evidence="5">Fruit-body</tissue>
    </source>
</reference>
<dbReference type="PANTHER" id="PTHR11587">
    <property type="entry name" value="ARGININOSUCCINATE SYNTHASE"/>
    <property type="match status" value="1"/>
</dbReference>
<keyword evidence="2" id="KW-0547">Nucleotide-binding</keyword>
<dbReference type="PANTHER" id="PTHR11587:SF2">
    <property type="entry name" value="ARGININOSUCCINATE SYNTHASE"/>
    <property type="match status" value="1"/>
</dbReference>
<dbReference type="GO" id="GO:0004055">
    <property type="term" value="F:argininosuccinate synthase activity"/>
    <property type="evidence" value="ECO:0007669"/>
    <property type="project" value="InterPro"/>
</dbReference>
<sequence length="105" mass="11707">MSKGRVCLAYSGGLDTSTILKWLILEGYTVVCFLADVGQEEDFGEVEKKALALGAEKMVIENLQKEFVEQIVFRAIQCNAIYEDRYLLGTSLARPIIARAQSRDS</sequence>